<evidence type="ECO:0000256" key="6">
    <source>
        <dbReference type="ARBA" id="ARBA00023015"/>
    </source>
</evidence>
<dbReference type="GO" id="GO:0031490">
    <property type="term" value="F:chromatin DNA binding"/>
    <property type="evidence" value="ECO:0007669"/>
    <property type="project" value="TreeGrafter"/>
</dbReference>
<feature type="domain" description="C2H2-type" evidence="8">
    <location>
        <begin position="380"/>
        <end position="401"/>
    </location>
</feature>
<dbReference type="CDD" id="cd21551">
    <property type="entry name" value="VEFS-box_SUZ12"/>
    <property type="match status" value="1"/>
</dbReference>
<dbReference type="InterPro" id="IPR057540">
    <property type="entry name" value="Znf_SUZ12"/>
</dbReference>
<keyword evidence="7" id="KW-0804">Transcription</keyword>
<organism evidence="9 10">
    <name type="scientific">Leptotrombidium deliense</name>
    <dbReference type="NCBI Taxonomy" id="299467"/>
    <lineage>
        <taxon>Eukaryota</taxon>
        <taxon>Metazoa</taxon>
        <taxon>Ecdysozoa</taxon>
        <taxon>Arthropoda</taxon>
        <taxon>Chelicerata</taxon>
        <taxon>Arachnida</taxon>
        <taxon>Acari</taxon>
        <taxon>Acariformes</taxon>
        <taxon>Trombidiformes</taxon>
        <taxon>Prostigmata</taxon>
        <taxon>Anystina</taxon>
        <taxon>Parasitengona</taxon>
        <taxon>Trombiculoidea</taxon>
        <taxon>Trombiculidae</taxon>
        <taxon>Leptotrombidium</taxon>
    </lineage>
</organism>
<evidence type="ECO:0000256" key="7">
    <source>
        <dbReference type="ARBA" id="ARBA00023163"/>
    </source>
</evidence>
<keyword evidence="3" id="KW-0863">Zinc-finger</keyword>
<evidence type="ECO:0000256" key="2">
    <source>
        <dbReference type="ARBA" id="ARBA00022723"/>
    </source>
</evidence>
<dbReference type="STRING" id="299467.A0A443STK6"/>
<keyword evidence="5" id="KW-0156">Chromatin regulator</keyword>
<dbReference type="VEuPathDB" id="VectorBase:LDEU001189"/>
<protein>
    <submittedName>
        <fullName evidence="9">Polycomb protein Su-like protein</fullName>
    </submittedName>
</protein>
<comment type="caution">
    <text evidence="9">The sequence shown here is derived from an EMBL/GenBank/DDBJ whole genome shotgun (WGS) entry which is preliminary data.</text>
</comment>
<dbReference type="GO" id="GO:0016586">
    <property type="term" value="C:RSC-type complex"/>
    <property type="evidence" value="ECO:0007669"/>
    <property type="project" value="TreeGrafter"/>
</dbReference>
<dbReference type="InterPro" id="IPR019135">
    <property type="entry name" value="Polycomb_protein_VEFS-Box"/>
</dbReference>
<keyword evidence="4" id="KW-0862">Zinc</keyword>
<comment type="similarity">
    <text evidence="1">Belongs to the VEFS (VRN2-EMF2-FIS2-SU(Z)12) family.</text>
</comment>
<proteinExistence type="inferred from homology"/>
<evidence type="ECO:0000256" key="5">
    <source>
        <dbReference type="ARBA" id="ARBA00022853"/>
    </source>
</evidence>
<name>A0A443STK6_9ACAR</name>
<accession>A0A443STK6</accession>
<dbReference type="PANTHER" id="PTHR22597">
    <property type="entry name" value="POLYCOMB GROUP PROTEIN"/>
    <property type="match status" value="1"/>
</dbReference>
<dbReference type="GO" id="GO:0008270">
    <property type="term" value="F:zinc ion binding"/>
    <property type="evidence" value="ECO:0007669"/>
    <property type="project" value="UniProtKB-KW"/>
</dbReference>
<keyword evidence="6" id="KW-0805">Transcription regulation</keyword>
<evidence type="ECO:0000313" key="10">
    <source>
        <dbReference type="Proteomes" id="UP000288716"/>
    </source>
</evidence>
<evidence type="ECO:0000256" key="1">
    <source>
        <dbReference type="ARBA" id="ARBA00007416"/>
    </source>
</evidence>
<evidence type="ECO:0000259" key="8">
    <source>
        <dbReference type="PROSITE" id="PS00028"/>
    </source>
</evidence>
<dbReference type="PROSITE" id="PS00028">
    <property type="entry name" value="ZINC_FINGER_C2H2_1"/>
    <property type="match status" value="1"/>
</dbReference>
<gene>
    <name evidence="9" type="ORF">B4U80_08752</name>
</gene>
<keyword evidence="10" id="KW-1185">Reference proteome</keyword>
<dbReference type="Proteomes" id="UP000288716">
    <property type="component" value="Unassembled WGS sequence"/>
</dbReference>
<dbReference type="InterPro" id="IPR013087">
    <property type="entry name" value="Znf_C2H2_type"/>
</dbReference>
<dbReference type="GO" id="GO:0035098">
    <property type="term" value="C:ESC/E(Z) complex"/>
    <property type="evidence" value="ECO:0007669"/>
    <property type="project" value="TreeGrafter"/>
</dbReference>
<dbReference type="Pfam" id="PF09733">
    <property type="entry name" value="VEFS-Box"/>
    <property type="match status" value="1"/>
</dbReference>
<dbReference type="PANTHER" id="PTHR22597:SF0">
    <property type="entry name" value="POLYCOMB PROTEIN SUZ12"/>
    <property type="match status" value="1"/>
</dbReference>
<dbReference type="EMBL" id="NCKV01000353">
    <property type="protein sequence ID" value="RWS30847.1"/>
    <property type="molecule type" value="Genomic_DNA"/>
</dbReference>
<keyword evidence="2" id="KW-0479">Metal-binding</keyword>
<dbReference type="GO" id="GO:0006325">
    <property type="term" value="P:chromatin organization"/>
    <property type="evidence" value="ECO:0007669"/>
    <property type="project" value="UniProtKB-KW"/>
</dbReference>
<dbReference type="AlphaFoldDB" id="A0A443STK6"/>
<dbReference type="CDD" id="cd21750">
    <property type="entry name" value="ZnB-Zn_SUZ12"/>
    <property type="match status" value="1"/>
</dbReference>
<dbReference type="CDD" id="cd21740">
    <property type="entry name" value="C2_II_SUZ12"/>
    <property type="match status" value="1"/>
</dbReference>
<dbReference type="Pfam" id="PF23320">
    <property type="entry name" value="Zn_SUZ12"/>
    <property type="match status" value="1"/>
</dbReference>
<sequence length="641" mass="74245">MSKTTKNRKRSLDSCSSITDFVVDKEVPIKEHNKELLMQAFEKPTQIYRYLRSRHAYSPIFLTRTLSYMKHRMSRKHGSRKDFHVESLERKIRERAEGDSLQRQQNLVISLKCFVPNNCRPASEKNSVVVDITLQKVCHKKRKDTIAPVTPIHIAKREIPYSTPENVHFETVVINKDHFNNQSKNLVKTYSLLFTATVKTSEPLECVTEANESNELFSLKKRKIETVGCYKAELTVFDRNQRCLLEDGEYELILHECSKSVNGSHFVRNKFTKWETIANTEDDLKEVGPQLMFDLAWSSINGYTQPSKALLVDANNENSSLVSNTAHIGMLNKNESYLSLRSEGKLSVEKKEKKRTRVVYQFVYNNIILQQTKASSDLRCPWCSVACMYINPLMKHLQNCHSRFKFHYTTESKGCRIDVSINELFDGSYGGNPQDMSHSTTGYAFSRNGPVRRQVVTEVFVYKTKKVAQSSTDFIDNDDVDTSVRPLVAGHNRLYYHTNTCMPISAEEMDEDSEAENDPEWLRIKTQLMIDEFTDVNEGEKEVMKLWNLHVMKYGFVGDCQIGVACNKFVDNNWREIQSRNLYNNFVTHLSNLYDFGLLSATIMRSTIRRYNQLCARNQFSEHKDMLQSNDLKHETTRNKC</sequence>
<dbReference type="OrthoDB" id="166746at2759"/>
<evidence type="ECO:0000256" key="3">
    <source>
        <dbReference type="ARBA" id="ARBA00022771"/>
    </source>
</evidence>
<reference evidence="9 10" key="1">
    <citation type="journal article" date="2018" name="Gigascience">
        <title>Genomes of trombidid mites reveal novel predicted allergens and laterally-transferred genes associated with secondary metabolism.</title>
        <authorList>
            <person name="Dong X."/>
            <person name="Chaisiri K."/>
            <person name="Xia D."/>
            <person name="Armstrong S.D."/>
            <person name="Fang Y."/>
            <person name="Donnelly M.J."/>
            <person name="Kadowaki T."/>
            <person name="McGarry J.W."/>
            <person name="Darby A.C."/>
            <person name="Makepeace B.L."/>
        </authorList>
    </citation>
    <scope>NUCLEOTIDE SEQUENCE [LARGE SCALE GENOMIC DNA]</scope>
    <source>
        <strain evidence="9">UoL-UT</strain>
    </source>
</reference>
<evidence type="ECO:0000256" key="4">
    <source>
        <dbReference type="ARBA" id="ARBA00022833"/>
    </source>
</evidence>
<evidence type="ECO:0000313" key="9">
    <source>
        <dbReference type="EMBL" id="RWS30847.1"/>
    </source>
</evidence>